<dbReference type="InterPro" id="IPR002577">
    <property type="entry name" value="HTH_HxlR"/>
</dbReference>
<keyword evidence="1" id="KW-0805">Transcription regulation</keyword>
<dbReference type="RefSeq" id="WP_289558706.1">
    <property type="nucleotide sequence ID" value="NZ_JAUDEO010000002.1"/>
</dbReference>
<accession>A0ABT7VK35</accession>
<evidence type="ECO:0000256" key="3">
    <source>
        <dbReference type="ARBA" id="ARBA00023163"/>
    </source>
</evidence>
<evidence type="ECO:0000313" key="5">
    <source>
        <dbReference type="EMBL" id="MDM8333119.1"/>
    </source>
</evidence>
<gene>
    <name evidence="5" type="ORF">QUW46_00770</name>
</gene>
<name>A0ABT7VK35_9LACO</name>
<dbReference type="PROSITE" id="PS51118">
    <property type="entry name" value="HTH_HXLR"/>
    <property type="match status" value="1"/>
</dbReference>
<dbReference type="Pfam" id="PF01638">
    <property type="entry name" value="HxlR"/>
    <property type="match status" value="1"/>
</dbReference>
<reference evidence="5" key="2">
    <citation type="submission" date="2023-06" db="EMBL/GenBank/DDBJ databases">
        <authorList>
            <person name="Zeman M."/>
            <person name="Kubasova T."/>
            <person name="Jahodarova E."/>
            <person name="Nykrynova M."/>
            <person name="Rychlik I."/>
        </authorList>
    </citation>
    <scope>NUCLEOTIDE SEQUENCE</scope>
    <source>
        <strain evidence="5">105_WCHN</strain>
    </source>
</reference>
<protein>
    <submittedName>
        <fullName evidence="5">Helix-turn-helix domain-containing protein</fullName>
    </submittedName>
</protein>
<keyword evidence="3" id="KW-0804">Transcription</keyword>
<comment type="caution">
    <text evidence="5">The sequence shown here is derived from an EMBL/GenBank/DDBJ whole genome shotgun (WGS) entry which is preliminary data.</text>
</comment>
<proteinExistence type="predicted"/>
<keyword evidence="6" id="KW-1185">Reference proteome</keyword>
<dbReference type="EMBL" id="JAUDEO010000002">
    <property type="protein sequence ID" value="MDM8333119.1"/>
    <property type="molecule type" value="Genomic_DNA"/>
</dbReference>
<dbReference type="PANTHER" id="PTHR33204">
    <property type="entry name" value="TRANSCRIPTIONAL REGULATOR, MARR FAMILY"/>
    <property type="match status" value="1"/>
</dbReference>
<keyword evidence="2" id="KW-0238">DNA-binding</keyword>
<dbReference type="PANTHER" id="PTHR33204:SF37">
    <property type="entry name" value="HTH-TYPE TRANSCRIPTIONAL REGULATOR YODB"/>
    <property type="match status" value="1"/>
</dbReference>
<dbReference type="Proteomes" id="UP001529423">
    <property type="component" value="Unassembled WGS sequence"/>
</dbReference>
<evidence type="ECO:0000256" key="2">
    <source>
        <dbReference type="ARBA" id="ARBA00023125"/>
    </source>
</evidence>
<evidence type="ECO:0000313" key="6">
    <source>
        <dbReference type="Proteomes" id="UP001529423"/>
    </source>
</evidence>
<feature type="domain" description="HTH hxlR-type" evidence="4">
    <location>
        <begin position="17"/>
        <end position="112"/>
    </location>
</feature>
<reference evidence="5" key="1">
    <citation type="submission" date="2023-06" db="EMBL/GenBank/DDBJ databases">
        <title>Identification and characterization of horizontal gene transfer across gut microbiota members of farm animals based on homology search.</title>
        <authorList>
            <person name="Schwarzerova J."/>
            <person name="Nykrynova M."/>
            <person name="Jureckova K."/>
            <person name="Cejkova D."/>
            <person name="Rychlik I."/>
        </authorList>
    </citation>
    <scope>NUCLEOTIDE SEQUENCE</scope>
    <source>
        <strain evidence="5">105_WCHN</strain>
    </source>
</reference>
<evidence type="ECO:0000256" key="1">
    <source>
        <dbReference type="ARBA" id="ARBA00023015"/>
    </source>
</evidence>
<sequence length="112" mass="12836">MPKLAEKKTTETGCKLCPKFTQTFMMLGKKWNGLIIEVLLEQPTLRFKDIAGAITKCSDRVLCERLKELEDEQIIVRKTYAGSSRVDYALTERGRELAPVMKAVHAWSDKWC</sequence>
<evidence type="ECO:0000259" key="4">
    <source>
        <dbReference type="PROSITE" id="PS51118"/>
    </source>
</evidence>
<organism evidence="5 6">
    <name type="scientific">Limosilactobacillus panis</name>
    <dbReference type="NCBI Taxonomy" id="47493"/>
    <lineage>
        <taxon>Bacteria</taxon>
        <taxon>Bacillati</taxon>
        <taxon>Bacillota</taxon>
        <taxon>Bacilli</taxon>
        <taxon>Lactobacillales</taxon>
        <taxon>Lactobacillaceae</taxon>
        <taxon>Limosilactobacillus</taxon>
    </lineage>
</organism>